<gene>
    <name evidence="1" type="ORF">NEQG_02568</name>
</gene>
<dbReference type="AlphaFoldDB" id="I3EDD6"/>
<evidence type="ECO:0000313" key="2">
    <source>
        <dbReference type="Proteomes" id="UP000002872"/>
    </source>
</evidence>
<dbReference type="OrthoDB" id="2188633at2759"/>
<dbReference type="EMBL" id="GL870884">
    <property type="protein sequence ID" value="EIJ87233.1"/>
    <property type="molecule type" value="Genomic_DNA"/>
</dbReference>
<name>I3EDD6_NEMP3</name>
<sequence>MKKHKKPEIETRWKMSELKLVKDHIIDDKDGGQLCIKQKSVLSPMLAYLIKTSRLMYNMRFCSPGIKNNKPVQENTPFYMSLDSFYHGKDAPDFLTNQDSKFLYIKEYHTVLLQLFPSLDGHLSIFTHKEDSFYMLISSKLTSEQRYKLFASLLLLSEGIEVPLIFEYVKDQVNLILKRLDTGGEHFRINMSILEDSSGKRPGNKENCKKATKYEEAMNVINFFIKNKNNTILQFKGLIRPRMGAIIPEFNFDTGDFLSSPKFLIHTYIYEYITTAQDAICFCHATFALLCEYIENIEYTYDNHAKNVFCEYFILARLRNNERNYFGYLCQINKVIRKNKTLPFSESLHPQAIKSPKCHIRSLKSLRRIVLDSLDINVKESMPFNLNSAVYRLPEFINSTETIILSLFCCFAYDQNRQIYTTKHMKHASSDLKSFFDKYKYMFERTSYAVHSDWNKVVADLNNKDIFYIRPNRNQIEPGLLNILRVITEIAGIYKQEKKKIDALQKWAESRGKDYSQKLCERVLGYIQNLFKALSVNKNITLPSACITYCSVKENRCDMFGFIRIGYKYNEIYKTLRIIVQMPYIQCIGTVTSVLYHTQASFEASEDTSLSSNDKRILNSIILFSSYNVMFDCLLGHYSCFVMNQCTHTTETLLERIKELPAMNFYTYKEITPNTFLLDPQLYDPIYSLNLARQLLIHAVILRLNSGHSLIIFLSNLLENILFGNEHLELRVFTLLKLFEEYKSYLPDIHTSYQTLNKKIFSEFEVIEVFTYITNIDLPFLLQKIINAYIVMCEDCTLGGLSIVLWYIPSKTQFRLLNCLTKRGLSIEYILSIINSVKNSKMCYLKKAETVCFINTFLLEVIGIACQNKDWFNFIIKDCYNLINFNQNIILHCTLPASLESILNIVNALKSMKDDLCRYDNKEDNQNFYHILNMYETSLIQITANLR</sequence>
<keyword evidence="2" id="KW-1185">Reference proteome</keyword>
<reference evidence="1" key="1">
    <citation type="submission" date="2011-01" db="EMBL/GenBank/DDBJ databases">
        <title>The Genome Sequence of Nematocida parisii strain ERTm3.</title>
        <authorList>
            <consortium name="The Broad Institute Genome Sequencing Platform"/>
            <consortium name="The Broad Institute Genome Sequencing Center for Infectious Disease"/>
            <person name="Cuomo C."/>
            <person name="Troemel E."/>
            <person name="Young S.K."/>
            <person name="Zeng Q."/>
            <person name="Gargeya S."/>
            <person name="Fitzgerald M."/>
            <person name="Haas B."/>
            <person name="Abouelleil A."/>
            <person name="Alvarado L."/>
            <person name="Arachchi H.M."/>
            <person name="Berlin A."/>
            <person name="Chapman S.B."/>
            <person name="Gearin G."/>
            <person name="Goldberg J."/>
            <person name="Griggs A."/>
            <person name="Gujja S."/>
            <person name="Hansen M."/>
            <person name="Heiman D."/>
            <person name="Howarth C."/>
            <person name="Larimer J."/>
            <person name="Lui A."/>
            <person name="MacDonald P.J.P."/>
            <person name="McCowen C."/>
            <person name="Montmayeur A."/>
            <person name="Murphy C."/>
            <person name="Neiman D."/>
            <person name="Pearson M."/>
            <person name="Priest M."/>
            <person name="Roberts A."/>
            <person name="Saif S."/>
            <person name="Shea T."/>
            <person name="Sisk P."/>
            <person name="Stolte C."/>
            <person name="Sykes S."/>
            <person name="Wortman J."/>
            <person name="Nusbaum C."/>
            <person name="Birren B."/>
        </authorList>
    </citation>
    <scope>NUCLEOTIDE SEQUENCE</scope>
    <source>
        <strain evidence="1">ERTm3</strain>
    </source>
</reference>
<dbReference type="InParanoid" id="I3EDD6"/>
<dbReference type="HOGENOM" id="CLU_009683_3_0_1"/>
<dbReference type="Proteomes" id="UP000002872">
    <property type="component" value="Unassembled WGS sequence"/>
</dbReference>
<accession>I3EDD6</accession>
<dbReference type="OMA" id="INCMEAT"/>
<organism evidence="1 2">
    <name type="scientific">Nematocida parisii (strain ERTm3)</name>
    <name type="common">Nematode killer fungus</name>
    <dbReference type="NCBI Taxonomy" id="935791"/>
    <lineage>
        <taxon>Eukaryota</taxon>
        <taxon>Fungi</taxon>
        <taxon>Fungi incertae sedis</taxon>
        <taxon>Microsporidia</taxon>
        <taxon>Nematocida</taxon>
    </lineage>
</organism>
<protein>
    <submittedName>
        <fullName evidence="1">Uncharacterized protein</fullName>
    </submittedName>
</protein>
<evidence type="ECO:0000313" key="1">
    <source>
        <dbReference type="EMBL" id="EIJ87233.1"/>
    </source>
</evidence>
<dbReference type="VEuPathDB" id="MicrosporidiaDB:NEQG_02568"/>
<proteinExistence type="predicted"/>